<dbReference type="EMBL" id="OU893350">
    <property type="protein sequence ID" value="CAG9788313.1"/>
    <property type="molecule type" value="Genomic_DNA"/>
</dbReference>
<dbReference type="GO" id="GO:0046949">
    <property type="term" value="P:fatty-acyl-CoA biosynthetic process"/>
    <property type="evidence" value="ECO:0007669"/>
    <property type="project" value="TreeGrafter"/>
</dbReference>
<name>A0A9N9R2M7_9NEOP</name>
<dbReference type="Gene3D" id="3.30.300.30">
    <property type="match status" value="1"/>
</dbReference>
<evidence type="ECO:0000313" key="5">
    <source>
        <dbReference type="EMBL" id="CAG9788313.1"/>
    </source>
</evidence>
<dbReference type="GO" id="GO:0004467">
    <property type="term" value="F:long-chain fatty acid-CoA ligase activity"/>
    <property type="evidence" value="ECO:0007669"/>
    <property type="project" value="TreeGrafter"/>
</dbReference>
<evidence type="ECO:0000313" key="6">
    <source>
        <dbReference type="Proteomes" id="UP001153714"/>
    </source>
</evidence>
<dbReference type="Pfam" id="PF00501">
    <property type="entry name" value="AMP-binding"/>
    <property type="match status" value="1"/>
</dbReference>
<organism evidence="5 6">
    <name type="scientific">Diatraea saccharalis</name>
    <name type="common">sugarcane borer</name>
    <dbReference type="NCBI Taxonomy" id="40085"/>
    <lineage>
        <taxon>Eukaryota</taxon>
        <taxon>Metazoa</taxon>
        <taxon>Ecdysozoa</taxon>
        <taxon>Arthropoda</taxon>
        <taxon>Hexapoda</taxon>
        <taxon>Insecta</taxon>
        <taxon>Pterygota</taxon>
        <taxon>Neoptera</taxon>
        <taxon>Endopterygota</taxon>
        <taxon>Lepidoptera</taxon>
        <taxon>Glossata</taxon>
        <taxon>Ditrysia</taxon>
        <taxon>Pyraloidea</taxon>
        <taxon>Crambidae</taxon>
        <taxon>Crambinae</taxon>
        <taxon>Diatraea</taxon>
    </lineage>
</organism>
<dbReference type="InterPro" id="IPR025110">
    <property type="entry name" value="AMP-bd_C"/>
</dbReference>
<dbReference type="InterPro" id="IPR020845">
    <property type="entry name" value="AMP-binding_CS"/>
</dbReference>
<keyword evidence="2" id="KW-0576">Peroxisome</keyword>
<feature type="domain" description="AMP-dependent synthetase/ligase" evidence="3">
    <location>
        <begin position="53"/>
        <end position="431"/>
    </location>
</feature>
<gene>
    <name evidence="5" type="ORF">DIATSA_LOCUS6126</name>
</gene>
<proteinExistence type="predicted"/>
<dbReference type="InterPro" id="IPR045851">
    <property type="entry name" value="AMP-bd_C_sf"/>
</dbReference>
<keyword evidence="6" id="KW-1185">Reference proteome</keyword>
<reference evidence="5" key="2">
    <citation type="submission" date="2022-10" db="EMBL/GenBank/DDBJ databases">
        <authorList>
            <consortium name="ENA_rothamsted_submissions"/>
            <consortium name="culmorum"/>
            <person name="King R."/>
        </authorList>
    </citation>
    <scope>NUCLEOTIDE SEQUENCE</scope>
</reference>
<evidence type="ECO:0000259" key="4">
    <source>
        <dbReference type="Pfam" id="PF13193"/>
    </source>
</evidence>
<dbReference type="PANTHER" id="PTHR24096:SF422">
    <property type="entry name" value="BCDNA.GH02901"/>
    <property type="match status" value="1"/>
</dbReference>
<evidence type="ECO:0000256" key="2">
    <source>
        <dbReference type="ARBA" id="ARBA00023140"/>
    </source>
</evidence>
<dbReference type="Gene3D" id="3.40.50.12780">
    <property type="entry name" value="N-terminal domain of ligase-like"/>
    <property type="match status" value="1"/>
</dbReference>
<sequence>MQSSRRLLFAQIKNIKWQRHLSHSAVLNNDYEIKSRLGDISIPNTSFLEQLWRDSSKFKNLVALESAETKKAYTYDQLMKNMAVFATSLHKKLGLKFGDVVAIMLPNSPEFVVVAFGSLQAGCVVTTLNPIYKEHEVEHQSNITQPKVFVTTPSHYDTVVKGLKNAQIEAKIVLLDNANEQIPNGTIRYSEIAEKGEADYSLLDKIDRKDDDIAFIPFSSGTTGLPKGVEITYKNLKASIEIMGNKDNCYAKMVEGNVQDIVPCILPFFHIYGLVITLIGHLTKGCKMITMSSFSATLYLNLLQTEKASLLYVVPPIAILLGKHPDVNRKHFRNVRHIVCGAAPLAASDVENILEKAKTKIEINQGFGATETSSLTTATLIGQESYDYDSCGEVLAGITVKYVDPITGEPVPVGQKGEMYVKGPIVMKGYHKNEKATKESLTEDGFFKTGDLGYYKPGVGAYITDRIKELIKVKGLQVAPAELESVLRSHPAVQEAGVIGVPHEFFGEVPKAFVIIKKEFKVTPDELQEYVANKVASYKKIEEVVLVDNIPKNLTAAYCLLTSQTVPDFRSRPLHQECKDLEEAYLIVLR</sequence>
<reference evidence="5" key="1">
    <citation type="submission" date="2021-12" db="EMBL/GenBank/DDBJ databases">
        <authorList>
            <person name="King R."/>
        </authorList>
    </citation>
    <scope>NUCLEOTIDE SEQUENCE</scope>
</reference>
<comment type="subcellular location">
    <subcellularLocation>
        <location evidence="1">Peroxisome</location>
    </subcellularLocation>
</comment>
<feature type="domain" description="AMP-binding enzyme C-terminal" evidence="4">
    <location>
        <begin position="482"/>
        <end position="553"/>
    </location>
</feature>
<evidence type="ECO:0000256" key="1">
    <source>
        <dbReference type="ARBA" id="ARBA00004275"/>
    </source>
</evidence>
<dbReference type="Proteomes" id="UP001153714">
    <property type="component" value="Chromosome 19"/>
</dbReference>
<dbReference type="OrthoDB" id="10253869at2759"/>
<dbReference type="AlphaFoldDB" id="A0A9N9R2M7"/>
<dbReference type="SUPFAM" id="SSF56801">
    <property type="entry name" value="Acetyl-CoA synthetase-like"/>
    <property type="match status" value="1"/>
</dbReference>
<accession>A0A9N9R2M7</accession>
<dbReference type="InterPro" id="IPR000873">
    <property type="entry name" value="AMP-dep_synth/lig_dom"/>
</dbReference>
<evidence type="ECO:0008006" key="7">
    <source>
        <dbReference type="Google" id="ProtNLM"/>
    </source>
</evidence>
<evidence type="ECO:0000259" key="3">
    <source>
        <dbReference type="Pfam" id="PF00501"/>
    </source>
</evidence>
<dbReference type="Pfam" id="PF13193">
    <property type="entry name" value="AMP-binding_C"/>
    <property type="match status" value="1"/>
</dbReference>
<dbReference type="InterPro" id="IPR042099">
    <property type="entry name" value="ANL_N_sf"/>
</dbReference>
<dbReference type="GO" id="GO:0005777">
    <property type="term" value="C:peroxisome"/>
    <property type="evidence" value="ECO:0007669"/>
    <property type="project" value="UniProtKB-SubCell"/>
</dbReference>
<dbReference type="PANTHER" id="PTHR24096">
    <property type="entry name" value="LONG-CHAIN-FATTY-ACID--COA LIGASE"/>
    <property type="match status" value="1"/>
</dbReference>
<dbReference type="PROSITE" id="PS00455">
    <property type="entry name" value="AMP_BINDING"/>
    <property type="match status" value="1"/>
</dbReference>
<dbReference type="CDD" id="cd05911">
    <property type="entry name" value="Firefly_Luc_like"/>
    <property type="match status" value="1"/>
</dbReference>
<protein>
    <recommendedName>
        <fullName evidence="7">4-coumarate--CoA ligase</fullName>
    </recommendedName>
</protein>